<feature type="compositionally biased region" description="Basic and acidic residues" evidence="1">
    <location>
        <begin position="1"/>
        <end position="16"/>
    </location>
</feature>
<protein>
    <submittedName>
        <fullName evidence="2">Uncharacterized protein</fullName>
    </submittedName>
</protein>
<accession>A0A919JVV5</accession>
<evidence type="ECO:0000256" key="1">
    <source>
        <dbReference type="SAM" id="MobiDB-lite"/>
    </source>
</evidence>
<sequence>MPSRKPDTGESGDVRASRTPGSHSVGTVAQEEQALSLVAEQGRATVSRGTGQPARHPDDVRLAQIMRTYDQLGAEPPEFNVAANDDAYRSRGAHTIDRHGYDMPLRRDPAEKTIEGRIYGDDGWDRPDNWSLRWTDPTTMNREINDYVRQNWEEIRTNLAVDGSHSGAFNAGHRVGEGFYNDGMFGVGPRNAHYTAASLVRVSIDLVPGSDPPQPFIVTAFPAGVVPFGLL</sequence>
<comment type="caution">
    <text evidence="2">The sequence shown here is derived from an EMBL/GenBank/DDBJ whole genome shotgun (WGS) entry which is preliminary data.</text>
</comment>
<dbReference type="Proteomes" id="UP000636960">
    <property type="component" value="Unassembled WGS sequence"/>
</dbReference>
<keyword evidence="3" id="KW-1185">Reference proteome</keyword>
<evidence type="ECO:0000313" key="3">
    <source>
        <dbReference type="Proteomes" id="UP000636960"/>
    </source>
</evidence>
<dbReference type="EMBL" id="BOMV01000039">
    <property type="protein sequence ID" value="GIE96151.1"/>
    <property type="molecule type" value="Genomic_DNA"/>
</dbReference>
<reference evidence="2" key="1">
    <citation type="submission" date="2021-01" db="EMBL/GenBank/DDBJ databases">
        <title>Whole genome shotgun sequence of Actinoplanes rishiriensis NBRC 108556.</title>
        <authorList>
            <person name="Komaki H."/>
            <person name="Tamura T."/>
        </authorList>
    </citation>
    <scope>NUCLEOTIDE SEQUENCE</scope>
    <source>
        <strain evidence="2">NBRC 108556</strain>
    </source>
</reference>
<evidence type="ECO:0000313" key="2">
    <source>
        <dbReference type="EMBL" id="GIE96151.1"/>
    </source>
</evidence>
<organism evidence="2 3">
    <name type="scientific">Paractinoplanes rishiriensis</name>
    <dbReference type="NCBI Taxonomy" id="1050105"/>
    <lineage>
        <taxon>Bacteria</taxon>
        <taxon>Bacillati</taxon>
        <taxon>Actinomycetota</taxon>
        <taxon>Actinomycetes</taxon>
        <taxon>Micromonosporales</taxon>
        <taxon>Micromonosporaceae</taxon>
        <taxon>Paractinoplanes</taxon>
    </lineage>
</organism>
<dbReference type="AlphaFoldDB" id="A0A919JVV5"/>
<gene>
    <name evidence="2" type="ORF">Ari01nite_36160</name>
</gene>
<feature type="region of interest" description="Disordered" evidence="1">
    <location>
        <begin position="1"/>
        <end position="33"/>
    </location>
</feature>
<name>A0A919JVV5_9ACTN</name>
<proteinExistence type="predicted"/>